<dbReference type="AlphaFoldDB" id="A0AAP0K1U9"/>
<feature type="region of interest" description="Disordered" evidence="2">
    <location>
        <begin position="472"/>
        <end position="559"/>
    </location>
</feature>
<protein>
    <submittedName>
        <fullName evidence="3">Uncharacterized protein</fullName>
    </submittedName>
</protein>
<dbReference type="PANTHER" id="PTHR31071">
    <property type="entry name" value="GB|AAF24581.1"/>
    <property type="match status" value="1"/>
</dbReference>
<feature type="compositionally biased region" description="Basic and acidic residues" evidence="2">
    <location>
        <begin position="108"/>
        <end position="121"/>
    </location>
</feature>
<dbReference type="Proteomes" id="UP001420932">
    <property type="component" value="Unassembled WGS sequence"/>
</dbReference>
<feature type="compositionally biased region" description="Acidic residues" evidence="2">
    <location>
        <begin position="499"/>
        <end position="509"/>
    </location>
</feature>
<sequence length="719" mass="81480">MEREEKSGFGGAEKQEFLGLKLKRGVFLVGKRGGPCTPVPTWRLSAASDDDQQQQQQQQQILPQHSRGTEAIKALTFPSHTAVSARKLGASLWEFQQQQQQQLPICDNSDHHSNHSDTNKVKEKKTKKKNKMSKVGFKGRHHGHHRQKGLLNIPTHLADPSYSPPHHHHHQQPGSASSFRRHVAASMLQRHQSIERNGHVLQPVSPGSYESSLEVAAYNPPITPTSSLDWKGRLKDSGYNLKTSTELLKVLNRIWSLEEQHSSNASLVKALKMELDHSRARIKELLQEQQADRNEIDDLMKQLAEDKLVRKSKEHDRIKAAVQSVKDELEDEKRLRKRSESLHRKLARELSDVKSSFLKAMKELERDRKARSLLEDLCDEFARAVGDYEHEVRELRRKTEKDHGGREDHDRLIVHISEAWLDERMQMKLADSKYDATGRTSVVDRLRFEIESFLLAKQSGISKNDDILIQKDSKREREMRRSSLESVPLHDAVSAPQDVGDEEDSEDSDSQCFEINKNAGDQKLPMPQTAEDPLEETSKANHSKKKVGTHERIKSRNASNLQVQFDEQMAMAVSGIGKKNHIMDAEPLQVGEDSNKVEISISHKSDNCEATQDGSHDRRGKRDGIRVSNANQAMVTDKAMKVLLEGEGGEDSCGHSFWRGHASPVQQWVSRFTSPDIEVTESSTKCFKSSKDNNTLKAKLMEARLEGQNSRIRASKTSH</sequence>
<feature type="compositionally biased region" description="Basic and acidic residues" evidence="2">
    <location>
        <begin position="472"/>
        <end position="483"/>
    </location>
</feature>
<dbReference type="InterPro" id="IPR043424">
    <property type="entry name" value="BLT-like"/>
</dbReference>
<evidence type="ECO:0000256" key="2">
    <source>
        <dbReference type="SAM" id="MobiDB-lite"/>
    </source>
</evidence>
<keyword evidence="1" id="KW-0175">Coiled coil</keyword>
<name>A0AAP0K1U9_9MAGN</name>
<dbReference type="EMBL" id="JBBNAF010000005">
    <property type="protein sequence ID" value="KAK9143909.1"/>
    <property type="molecule type" value="Genomic_DNA"/>
</dbReference>
<feature type="coiled-coil region" evidence="1">
    <location>
        <begin position="268"/>
        <end position="398"/>
    </location>
</feature>
<comment type="caution">
    <text evidence="3">The sequence shown here is derived from an EMBL/GenBank/DDBJ whole genome shotgun (WGS) entry which is preliminary data.</text>
</comment>
<gene>
    <name evidence="3" type="ORF">Syun_013309</name>
</gene>
<evidence type="ECO:0000313" key="4">
    <source>
        <dbReference type="Proteomes" id="UP001420932"/>
    </source>
</evidence>
<accession>A0AAP0K1U9</accession>
<feature type="compositionally biased region" description="Basic and acidic residues" evidence="2">
    <location>
        <begin position="614"/>
        <end position="623"/>
    </location>
</feature>
<feature type="region of interest" description="Disordered" evidence="2">
    <location>
        <begin position="103"/>
        <end position="185"/>
    </location>
</feature>
<feature type="region of interest" description="Disordered" evidence="2">
    <location>
        <begin position="604"/>
        <end position="623"/>
    </location>
</feature>
<proteinExistence type="predicted"/>
<organism evidence="3 4">
    <name type="scientific">Stephania yunnanensis</name>
    <dbReference type="NCBI Taxonomy" id="152371"/>
    <lineage>
        <taxon>Eukaryota</taxon>
        <taxon>Viridiplantae</taxon>
        <taxon>Streptophyta</taxon>
        <taxon>Embryophyta</taxon>
        <taxon>Tracheophyta</taxon>
        <taxon>Spermatophyta</taxon>
        <taxon>Magnoliopsida</taxon>
        <taxon>Ranunculales</taxon>
        <taxon>Menispermaceae</taxon>
        <taxon>Menispermoideae</taxon>
        <taxon>Cissampelideae</taxon>
        <taxon>Stephania</taxon>
    </lineage>
</organism>
<evidence type="ECO:0000256" key="1">
    <source>
        <dbReference type="SAM" id="Coils"/>
    </source>
</evidence>
<dbReference type="PANTHER" id="PTHR31071:SF9">
    <property type="entry name" value="INTRACELLULAR PROTEIN TRANSPORT PROTEIN USO1-RELATED"/>
    <property type="match status" value="1"/>
</dbReference>
<feature type="region of interest" description="Disordered" evidence="2">
    <location>
        <begin position="39"/>
        <end position="64"/>
    </location>
</feature>
<reference evidence="3 4" key="1">
    <citation type="submission" date="2024-01" db="EMBL/GenBank/DDBJ databases">
        <title>Genome assemblies of Stephania.</title>
        <authorList>
            <person name="Yang L."/>
        </authorList>
    </citation>
    <scope>NUCLEOTIDE SEQUENCE [LARGE SCALE GENOMIC DNA]</scope>
    <source>
        <strain evidence="3">YNDBR</strain>
        <tissue evidence="3">Leaf</tissue>
    </source>
</reference>
<keyword evidence="4" id="KW-1185">Reference proteome</keyword>
<evidence type="ECO:0000313" key="3">
    <source>
        <dbReference type="EMBL" id="KAK9143909.1"/>
    </source>
</evidence>
<feature type="compositionally biased region" description="Basic residues" evidence="2">
    <location>
        <begin position="122"/>
        <end position="148"/>
    </location>
</feature>